<dbReference type="AlphaFoldDB" id="A0A9X0APP9"/>
<dbReference type="SMART" id="SM01060">
    <property type="entry name" value="Catalase"/>
    <property type="match status" value="1"/>
</dbReference>
<feature type="active site" evidence="9">
    <location>
        <position position="137"/>
    </location>
</feature>
<sequence length="505" mass="57040">MASKLGSPERPVYTLAEGIPVADPTTSVRLNTFGLGGLMLLQDTQLIETLAHFARERIPERVVHAQAAGAFGEFEVTHDISDLTSAAFLNGIGKKTPCMVRISTVGGEKGCPDVVRDVRGYAMKFYTEEGNQDFVFNNTPVFFIRDPIKFPSLNRSHKRHPQTNAPDADMFWDFHNNNPEGTHQIMYLFSDRGTPASLRNLNAYSGHTYKFTKQDGTFKYVRFHFISNQGVKSNTAADAEKLSGVNLDHHKLDLFNAIERRDFPSWTASVQVMDPKDAKIFRWNVFDMTKVWPHSDVPLRPFGKMTLNRNPNNFFADIEQAAFSPSNMVPGIAPSADPVLQARLFSYPDAARYRLGTNYQQLRSNAPHCPVYTPYQRDGLSSINGNYGPDPNYVRSSFVPLARASRNVQAVHDIQHEVWSGKVTAFTSEVADDDFVQPRNFWREVLGNQEGQQEHLVGNVAENLINIKEERIRREAIEIFGRVDKDLAMRIMRRIAELSTLRGAR</sequence>
<evidence type="ECO:0000256" key="10">
    <source>
        <dbReference type="PIRSR" id="PIRSR038928-2"/>
    </source>
</evidence>
<dbReference type="InterPro" id="IPR011614">
    <property type="entry name" value="Catalase_core"/>
</dbReference>
<dbReference type="PRINTS" id="PR00067">
    <property type="entry name" value="CATALASE"/>
</dbReference>
<dbReference type="PROSITE" id="PS00438">
    <property type="entry name" value="CATALASE_2"/>
    <property type="match status" value="1"/>
</dbReference>
<evidence type="ECO:0000313" key="12">
    <source>
        <dbReference type="EMBL" id="KAJ8066264.1"/>
    </source>
</evidence>
<keyword evidence="13" id="KW-1185">Reference proteome</keyword>
<keyword evidence="3 10" id="KW-0349">Heme</keyword>
<evidence type="ECO:0000256" key="5">
    <source>
        <dbReference type="ARBA" id="ARBA00023002"/>
    </source>
</evidence>
<evidence type="ECO:0000256" key="8">
    <source>
        <dbReference type="ARBA" id="ARBA00044729"/>
    </source>
</evidence>
<dbReference type="GO" id="GO:0005739">
    <property type="term" value="C:mitochondrion"/>
    <property type="evidence" value="ECO:0007669"/>
    <property type="project" value="TreeGrafter"/>
</dbReference>
<feature type="binding site" description="axial binding residue" evidence="10">
    <location>
        <position position="347"/>
    </location>
    <ligand>
        <name>heme</name>
        <dbReference type="ChEBI" id="CHEBI:30413"/>
    </ligand>
    <ligandPart>
        <name>Fe</name>
        <dbReference type="ChEBI" id="CHEBI:18248"/>
    </ligandPart>
</feature>
<evidence type="ECO:0000259" key="11">
    <source>
        <dbReference type="SMART" id="SM01060"/>
    </source>
</evidence>
<keyword evidence="6 10" id="KW-0408">Iron</keyword>
<dbReference type="FunFam" id="2.40.180.10:FF:000001">
    <property type="entry name" value="Catalase"/>
    <property type="match status" value="1"/>
</dbReference>
<dbReference type="GO" id="GO:0020037">
    <property type="term" value="F:heme binding"/>
    <property type="evidence" value="ECO:0007669"/>
    <property type="project" value="InterPro"/>
</dbReference>
<evidence type="ECO:0000256" key="4">
    <source>
        <dbReference type="ARBA" id="ARBA00022723"/>
    </source>
</evidence>
<comment type="caution">
    <text evidence="12">The sequence shown here is derived from an EMBL/GenBank/DDBJ whole genome shotgun (WGS) entry which is preliminary data.</text>
</comment>
<dbReference type="Proteomes" id="UP001152300">
    <property type="component" value="Unassembled WGS sequence"/>
</dbReference>
<keyword evidence="2" id="KW-0575">Peroxidase</keyword>
<evidence type="ECO:0000256" key="7">
    <source>
        <dbReference type="ARBA" id="ARBA00023324"/>
    </source>
</evidence>
<dbReference type="GO" id="GO:0005777">
    <property type="term" value="C:peroxisome"/>
    <property type="evidence" value="ECO:0007669"/>
    <property type="project" value="TreeGrafter"/>
</dbReference>
<keyword evidence="5" id="KW-0560">Oxidoreductase</keyword>
<feature type="active site" evidence="9">
    <location>
        <position position="64"/>
    </location>
</feature>
<comment type="similarity">
    <text evidence="1">Belongs to the catalase family.</text>
</comment>
<evidence type="ECO:0000256" key="3">
    <source>
        <dbReference type="ARBA" id="ARBA00022617"/>
    </source>
</evidence>
<dbReference type="PROSITE" id="PS51402">
    <property type="entry name" value="CATALASE_3"/>
    <property type="match status" value="1"/>
</dbReference>
<accession>A0A9X0APP9</accession>
<keyword evidence="7" id="KW-0376">Hydrogen peroxide</keyword>
<dbReference type="OrthoDB" id="6880011at2759"/>
<evidence type="ECO:0000256" key="6">
    <source>
        <dbReference type="ARBA" id="ARBA00023004"/>
    </source>
</evidence>
<dbReference type="InterPro" id="IPR020835">
    <property type="entry name" value="Catalase_sf"/>
</dbReference>
<protein>
    <recommendedName>
        <fullName evidence="11">Catalase core domain-containing protein</fullName>
    </recommendedName>
</protein>
<dbReference type="SUPFAM" id="SSF56634">
    <property type="entry name" value="Heme-dependent catalase-like"/>
    <property type="match status" value="1"/>
</dbReference>
<evidence type="ECO:0000256" key="9">
    <source>
        <dbReference type="PIRSR" id="PIRSR038928-1"/>
    </source>
</evidence>
<dbReference type="InterPro" id="IPR018028">
    <property type="entry name" value="Catalase"/>
</dbReference>
<feature type="domain" description="Catalase core" evidence="11">
    <location>
        <begin position="14"/>
        <end position="402"/>
    </location>
</feature>
<dbReference type="PANTHER" id="PTHR11465">
    <property type="entry name" value="CATALASE"/>
    <property type="match status" value="1"/>
</dbReference>
<organism evidence="12 13">
    <name type="scientific">Sclerotinia nivalis</name>
    <dbReference type="NCBI Taxonomy" id="352851"/>
    <lineage>
        <taxon>Eukaryota</taxon>
        <taxon>Fungi</taxon>
        <taxon>Dikarya</taxon>
        <taxon>Ascomycota</taxon>
        <taxon>Pezizomycotina</taxon>
        <taxon>Leotiomycetes</taxon>
        <taxon>Helotiales</taxon>
        <taxon>Sclerotiniaceae</taxon>
        <taxon>Sclerotinia</taxon>
    </lineage>
</organism>
<evidence type="ECO:0000313" key="13">
    <source>
        <dbReference type="Proteomes" id="UP001152300"/>
    </source>
</evidence>
<reference evidence="12" key="1">
    <citation type="submission" date="2022-11" db="EMBL/GenBank/DDBJ databases">
        <title>Genome Resource of Sclerotinia nivalis Strain SnTB1, a Plant Pathogen Isolated from American Ginseng.</title>
        <authorList>
            <person name="Fan S."/>
        </authorList>
    </citation>
    <scope>NUCLEOTIDE SEQUENCE</scope>
    <source>
        <strain evidence="12">SnTB1</strain>
    </source>
</reference>
<dbReference type="EMBL" id="JAPEIS010000005">
    <property type="protein sequence ID" value="KAJ8066264.1"/>
    <property type="molecule type" value="Genomic_DNA"/>
</dbReference>
<evidence type="ECO:0000256" key="2">
    <source>
        <dbReference type="ARBA" id="ARBA00022559"/>
    </source>
</evidence>
<dbReference type="InterPro" id="IPR024711">
    <property type="entry name" value="Catalase_clade1/3"/>
</dbReference>
<proteinExistence type="inferred from homology"/>
<evidence type="ECO:0000256" key="1">
    <source>
        <dbReference type="ARBA" id="ARBA00005329"/>
    </source>
</evidence>
<dbReference type="InterPro" id="IPR024708">
    <property type="entry name" value="Catalase_AS"/>
</dbReference>
<dbReference type="PIRSF" id="PIRSF038928">
    <property type="entry name" value="Catalase_clade1-3"/>
    <property type="match status" value="1"/>
</dbReference>
<dbReference type="CDD" id="cd08157">
    <property type="entry name" value="catalase_fungal"/>
    <property type="match status" value="1"/>
</dbReference>
<dbReference type="PANTHER" id="PTHR11465:SF26">
    <property type="entry name" value="CATALASE 2"/>
    <property type="match status" value="1"/>
</dbReference>
<dbReference type="GO" id="GO:0004096">
    <property type="term" value="F:catalase activity"/>
    <property type="evidence" value="ECO:0007669"/>
    <property type="project" value="UniProtKB-EC"/>
</dbReference>
<dbReference type="GO" id="GO:0042744">
    <property type="term" value="P:hydrogen peroxide catabolic process"/>
    <property type="evidence" value="ECO:0007669"/>
    <property type="project" value="UniProtKB-KW"/>
</dbReference>
<name>A0A9X0APP9_9HELO</name>
<gene>
    <name evidence="12" type="ORF">OCU04_005346</name>
</gene>
<comment type="cofactor">
    <cofactor evidence="10">
        <name>heme</name>
        <dbReference type="ChEBI" id="CHEBI:30413"/>
    </cofactor>
</comment>
<dbReference type="Pfam" id="PF00199">
    <property type="entry name" value="Catalase"/>
    <property type="match status" value="1"/>
</dbReference>
<keyword evidence="4 10" id="KW-0479">Metal-binding</keyword>
<dbReference type="Gene3D" id="2.40.180.10">
    <property type="entry name" value="Catalase core domain"/>
    <property type="match status" value="1"/>
</dbReference>
<dbReference type="Pfam" id="PF06628">
    <property type="entry name" value="Catalase-rel"/>
    <property type="match status" value="1"/>
</dbReference>
<comment type="function">
    <text evidence="8">Catalyzes the degradation of hydrogen peroxide (H(2)O(2)) generated by peroxisomal oxidases to water and oxygen, thereby protecting cells from the toxic effects of hydrogen peroxide.</text>
</comment>
<dbReference type="InterPro" id="IPR010582">
    <property type="entry name" value="Catalase_immune_responsive"/>
</dbReference>
<dbReference type="GO" id="GO:0046872">
    <property type="term" value="F:metal ion binding"/>
    <property type="evidence" value="ECO:0007669"/>
    <property type="project" value="UniProtKB-KW"/>
</dbReference>
<dbReference type="GO" id="GO:0042542">
    <property type="term" value="P:response to hydrogen peroxide"/>
    <property type="evidence" value="ECO:0007669"/>
    <property type="project" value="TreeGrafter"/>
</dbReference>